<accession>W1J8L4</accession>
<name>W1J8L4_9GAMM</name>
<gene>
    <name evidence="1" type="ORF">XCR1_2860001</name>
</gene>
<dbReference type="EMBL" id="CBXE010000208">
    <property type="protein sequence ID" value="CDL86211.1"/>
    <property type="molecule type" value="Genomic_DNA"/>
</dbReference>
<sequence length="54" mass="6577">MVWFTFYDWTFTRKKQGSFAQRTDHSISRVFGLNRNHCLEVIITSIWQHLVIFN</sequence>
<organism evidence="1 2">
    <name type="scientific">Xenorhabdus cabanillasii JM26</name>
    <dbReference type="NCBI Taxonomy" id="1427517"/>
    <lineage>
        <taxon>Bacteria</taxon>
        <taxon>Pseudomonadati</taxon>
        <taxon>Pseudomonadota</taxon>
        <taxon>Gammaproteobacteria</taxon>
        <taxon>Enterobacterales</taxon>
        <taxon>Morganellaceae</taxon>
        <taxon>Xenorhabdus</taxon>
    </lineage>
</organism>
<dbReference type="AlphaFoldDB" id="W1J8L4"/>
<protein>
    <submittedName>
        <fullName evidence="1">Uncharacterized protein</fullName>
    </submittedName>
</protein>
<proteinExistence type="predicted"/>
<reference evidence="1 2" key="1">
    <citation type="submission" date="2013-11" db="EMBL/GenBank/DDBJ databases">
        <title>Draft genome sequence and annotation of the entomopathogenic bacterium, Xenorhabdus cabanillasi strain JM26.</title>
        <authorList>
            <person name="Gualtieri M."/>
            <person name="Ogier J.C."/>
            <person name="Pages S."/>
            <person name="Givaudan A."/>
            <person name="Gaudriault S."/>
        </authorList>
    </citation>
    <scope>NUCLEOTIDE SEQUENCE [LARGE SCALE GENOMIC DNA]</scope>
    <source>
        <strain evidence="1 2">JM26</strain>
    </source>
</reference>
<comment type="caution">
    <text evidence="1">The sequence shown here is derived from an EMBL/GenBank/DDBJ whole genome shotgun (WGS) entry which is preliminary data.</text>
</comment>
<evidence type="ECO:0000313" key="2">
    <source>
        <dbReference type="Proteomes" id="UP000019197"/>
    </source>
</evidence>
<evidence type="ECO:0000313" key="1">
    <source>
        <dbReference type="EMBL" id="CDL86211.1"/>
    </source>
</evidence>
<dbReference type="Proteomes" id="UP000019197">
    <property type="component" value="Unassembled WGS sequence"/>
</dbReference>